<accession>A0A516GYJ2</accession>
<organism evidence="2 3">
    <name type="scientific">Ferrovibrio terrae</name>
    <dbReference type="NCBI Taxonomy" id="2594003"/>
    <lineage>
        <taxon>Bacteria</taxon>
        <taxon>Pseudomonadati</taxon>
        <taxon>Pseudomonadota</taxon>
        <taxon>Alphaproteobacteria</taxon>
        <taxon>Rhodospirillales</taxon>
        <taxon>Rhodospirillaceae</taxon>
        <taxon>Ferrovibrio</taxon>
    </lineage>
</organism>
<evidence type="ECO:0000256" key="1">
    <source>
        <dbReference type="SAM" id="MobiDB-lite"/>
    </source>
</evidence>
<feature type="compositionally biased region" description="Basic and acidic residues" evidence="1">
    <location>
        <begin position="22"/>
        <end position="35"/>
    </location>
</feature>
<reference evidence="2 3" key="1">
    <citation type="submission" date="2019-07" db="EMBL/GenBank/DDBJ databases">
        <title>Genome sequencing for Ferrovibrio sp. K5.</title>
        <authorList>
            <person name="Park S.-J."/>
        </authorList>
    </citation>
    <scope>NUCLEOTIDE SEQUENCE [LARGE SCALE GENOMIC DNA]</scope>
    <source>
        <strain evidence="2 3">K5</strain>
    </source>
</reference>
<keyword evidence="3" id="KW-1185">Reference proteome</keyword>
<proteinExistence type="predicted"/>
<protein>
    <submittedName>
        <fullName evidence="2">Uncharacterized protein</fullName>
    </submittedName>
</protein>
<feature type="region of interest" description="Disordered" evidence="1">
    <location>
        <begin position="22"/>
        <end position="44"/>
    </location>
</feature>
<sequence length="228" mass="26069">MMERDWWDFGFGLQDAFPEARYYREPDPGNRKDDNVTTPEPPELPMVSHLLDTQVGPSSRVKMVFDPAWQPQCEKSTHVFPRHNSAGWRWDFSDPPAPSVTFRLGGGVYDEPVPHPSTGDITFYIEKNKENQDLAGRFFRILNKFATNKKNLVRVRVPSMEVTVPVGTKGAITTQWCGYHAIEWARQEPNRVLFYVRAGFGIRPTAEVKPFVPPPKPKAKTPREKTKA</sequence>
<dbReference type="AlphaFoldDB" id="A0A516GYJ2"/>
<dbReference type="EMBL" id="CP041636">
    <property type="protein sequence ID" value="QDO96567.1"/>
    <property type="molecule type" value="Genomic_DNA"/>
</dbReference>
<evidence type="ECO:0000313" key="3">
    <source>
        <dbReference type="Proteomes" id="UP000317496"/>
    </source>
</evidence>
<dbReference type="Proteomes" id="UP000317496">
    <property type="component" value="Chromosome"/>
</dbReference>
<dbReference type="KEGG" id="fer:FNB15_04440"/>
<evidence type="ECO:0000313" key="2">
    <source>
        <dbReference type="EMBL" id="QDO96567.1"/>
    </source>
</evidence>
<name>A0A516GYJ2_9PROT</name>
<gene>
    <name evidence="2" type="ORF">FNB15_04440</name>
</gene>
<feature type="region of interest" description="Disordered" evidence="1">
    <location>
        <begin position="209"/>
        <end position="228"/>
    </location>
</feature>
<dbReference type="RefSeq" id="WP_144067548.1">
    <property type="nucleotide sequence ID" value="NZ_CP041636.1"/>
</dbReference>